<reference evidence="1 2" key="1">
    <citation type="submission" date="2022-07" db="EMBL/GenBank/DDBJ databases">
        <title>Methylomonas rivi sp. nov., Methylomonas rosea sp. nov., Methylomonas aureus sp. nov. and Methylomonas subterranea sp. nov., four novel methanotrophs isolated from a freshwater creek and the deep terrestrial subsurface.</title>
        <authorList>
            <person name="Abin C."/>
            <person name="Sankaranarayanan K."/>
            <person name="Garner C."/>
            <person name="Sindelar R."/>
            <person name="Kotary K."/>
            <person name="Garner R."/>
            <person name="Barclay S."/>
            <person name="Lawson P."/>
            <person name="Krumholz L."/>
        </authorList>
    </citation>
    <scope>NUCLEOTIDE SEQUENCE [LARGE SCALE GENOMIC DNA]</scope>
    <source>
        <strain evidence="1 2">SURF-2</strain>
    </source>
</reference>
<protein>
    <submittedName>
        <fullName evidence="1">Uncharacterized protein</fullName>
    </submittedName>
</protein>
<comment type="caution">
    <text evidence="1">The sequence shown here is derived from an EMBL/GenBank/DDBJ whole genome shotgun (WGS) entry which is preliminary data.</text>
</comment>
<dbReference type="RefSeq" id="WP_256602121.1">
    <property type="nucleotide sequence ID" value="NZ_JANIBJ010000015.1"/>
</dbReference>
<proteinExistence type="predicted"/>
<evidence type="ECO:0000313" key="2">
    <source>
        <dbReference type="Proteomes" id="UP001524499"/>
    </source>
</evidence>
<accession>A0ABT1TGF0</accession>
<organism evidence="1 2">
    <name type="scientific">Methylomonas subterranea</name>
    <dbReference type="NCBI Taxonomy" id="2952225"/>
    <lineage>
        <taxon>Bacteria</taxon>
        <taxon>Pseudomonadati</taxon>
        <taxon>Pseudomonadota</taxon>
        <taxon>Gammaproteobacteria</taxon>
        <taxon>Methylococcales</taxon>
        <taxon>Methylococcaceae</taxon>
        <taxon>Methylomonas</taxon>
    </lineage>
</organism>
<name>A0ABT1TGF0_9GAMM</name>
<sequence>MRTLQFNAHVEHNAQLHLSLPAEYANQDVELVVIIQPRHESMERQNWLAFIDQTYGCLADDPLERPEQPVLKDIDALL</sequence>
<dbReference type="EMBL" id="JANIBJ010000015">
    <property type="protein sequence ID" value="MCQ8104326.1"/>
    <property type="molecule type" value="Genomic_DNA"/>
</dbReference>
<dbReference type="Proteomes" id="UP001524499">
    <property type="component" value="Unassembled WGS sequence"/>
</dbReference>
<keyword evidence="2" id="KW-1185">Reference proteome</keyword>
<evidence type="ECO:0000313" key="1">
    <source>
        <dbReference type="EMBL" id="MCQ8104326.1"/>
    </source>
</evidence>
<gene>
    <name evidence="1" type="ORF">NP590_09440</name>
</gene>